<comment type="caution">
    <text evidence="1">The sequence shown here is derived from an EMBL/GenBank/DDBJ whole genome shotgun (WGS) entry which is preliminary data.</text>
</comment>
<proteinExistence type="predicted"/>
<gene>
    <name evidence="1" type="ORF">LOK49_LG08G03389</name>
</gene>
<name>A0ACC0GTH4_9ERIC</name>
<organism evidence="1 2">
    <name type="scientific">Camellia lanceoleosa</name>
    <dbReference type="NCBI Taxonomy" id="1840588"/>
    <lineage>
        <taxon>Eukaryota</taxon>
        <taxon>Viridiplantae</taxon>
        <taxon>Streptophyta</taxon>
        <taxon>Embryophyta</taxon>
        <taxon>Tracheophyta</taxon>
        <taxon>Spermatophyta</taxon>
        <taxon>Magnoliopsida</taxon>
        <taxon>eudicotyledons</taxon>
        <taxon>Gunneridae</taxon>
        <taxon>Pentapetalae</taxon>
        <taxon>asterids</taxon>
        <taxon>Ericales</taxon>
        <taxon>Theaceae</taxon>
        <taxon>Camellia</taxon>
    </lineage>
</organism>
<protein>
    <submittedName>
        <fullName evidence="1">Uncharacterized protein</fullName>
    </submittedName>
</protein>
<evidence type="ECO:0000313" key="1">
    <source>
        <dbReference type="EMBL" id="KAI8004130.1"/>
    </source>
</evidence>
<sequence length="179" mass="19780">MAMWISQRLFCLFFLHAILIVSTQSSASTSQKNINLIRQKCRRTNDFNLCVASLESDPQSLKTDVKGLARISLQQVLVKANQTLLIVGKLFNQTHDRIEYEFLGTCIEEYNKAVSIELPGAIIALDSKDYGESKQGAANVTDDANLCEQQWASGSPVTNQNHAVRDLSMVAFGIISILG</sequence>
<accession>A0ACC0GTH4</accession>
<evidence type="ECO:0000313" key="2">
    <source>
        <dbReference type="Proteomes" id="UP001060215"/>
    </source>
</evidence>
<reference evidence="1 2" key="1">
    <citation type="journal article" date="2022" name="Plant J.">
        <title>Chromosome-level genome of Camellia lanceoleosa provides a valuable resource for understanding genome evolution and self-incompatibility.</title>
        <authorList>
            <person name="Gong W."/>
            <person name="Xiao S."/>
            <person name="Wang L."/>
            <person name="Liao Z."/>
            <person name="Chang Y."/>
            <person name="Mo W."/>
            <person name="Hu G."/>
            <person name="Li W."/>
            <person name="Zhao G."/>
            <person name="Zhu H."/>
            <person name="Hu X."/>
            <person name="Ji K."/>
            <person name="Xiang X."/>
            <person name="Song Q."/>
            <person name="Yuan D."/>
            <person name="Jin S."/>
            <person name="Zhang L."/>
        </authorList>
    </citation>
    <scope>NUCLEOTIDE SEQUENCE [LARGE SCALE GENOMIC DNA]</scope>
    <source>
        <strain evidence="1">SQ_2022a</strain>
    </source>
</reference>
<keyword evidence="2" id="KW-1185">Reference proteome</keyword>
<dbReference type="Proteomes" id="UP001060215">
    <property type="component" value="Chromosome 9"/>
</dbReference>
<dbReference type="EMBL" id="CM045766">
    <property type="protein sequence ID" value="KAI8004130.1"/>
    <property type="molecule type" value="Genomic_DNA"/>
</dbReference>